<gene>
    <name evidence="3" type="ORF">SAMN04489740_2725</name>
</gene>
<dbReference type="EMBL" id="FNTV01000001">
    <property type="protein sequence ID" value="SEE83611.1"/>
    <property type="molecule type" value="Genomic_DNA"/>
</dbReference>
<feature type="domain" description="YqaJ viral recombinase" evidence="2">
    <location>
        <begin position="68"/>
        <end position="209"/>
    </location>
</feature>
<feature type="compositionally biased region" description="Low complexity" evidence="1">
    <location>
        <begin position="17"/>
        <end position="36"/>
    </location>
</feature>
<evidence type="ECO:0000313" key="4">
    <source>
        <dbReference type="Proteomes" id="UP000182725"/>
    </source>
</evidence>
<proteinExistence type="predicted"/>
<dbReference type="InterPro" id="IPR051703">
    <property type="entry name" value="NF-kappa-B_Signaling_Reg"/>
</dbReference>
<evidence type="ECO:0000259" key="2">
    <source>
        <dbReference type="Pfam" id="PF09588"/>
    </source>
</evidence>
<dbReference type="AlphaFoldDB" id="A0A1H5M4P5"/>
<feature type="region of interest" description="Disordered" evidence="1">
    <location>
        <begin position="1"/>
        <end position="37"/>
    </location>
</feature>
<dbReference type="InterPro" id="IPR011604">
    <property type="entry name" value="PDDEXK-like_dom_sf"/>
</dbReference>
<dbReference type="Gene3D" id="3.90.320.10">
    <property type="match status" value="1"/>
</dbReference>
<accession>A0A1H5M4P5</accession>
<dbReference type="InterPro" id="IPR011335">
    <property type="entry name" value="Restrct_endonuc-II-like"/>
</dbReference>
<dbReference type="Proteomes" id="UP000182725">
    <property type="component" value="Unassembled WGS sequence"/>
</dbReference>
<dbReference type="RefSeq" id="WP_244516902.1">
    <property type="nucleotide sequence ID" value="NZ_FNTV01000001.1"/>
</dbReference>
<dbReference type="PANTHER" id="PTHR46609">
    <property type="entry name" value="EXONUCLEASE, PHAGE-TYPE/RECB, C-TERMINAL DOMAIN-CONTAINING PROTEIN"/>
    <property type="match status" value="1"/>
</dbReference>
<dbReference type="Pfam" id="PF09588">
    <property type="entry name" value="YqaJ"/>
    <property type="match status" value="1"/>
</dbReference>
<dbReference type="PANTHER" id="PTHR46609:SF6">
    <property type="entry name" value="EXONUCLEASE, PHAGE-TYPE_RECB, C-TERMINAL DOMAIN-CONTAINING PROTEIN-RELATED"/>
    <property type="match status" value="1"/>
</dbReference>
<dbReference type="SUPFAM" id="SSF52980">
    <property type="entry name" value="Restriction endonuclease-like"/>
    <property type="match status" value="1"/>
</dbReference>
<reference evidence="3 4" key="1">
    <citation type="submission" date="2016-10" db="EMBL/GenBank/DDBJ databases">
        <authorList>
            <person name="de Groot N.N."/>
        </authorList>
    </citation>
    <scope>NUCLEOTIDE SEQUENCE [LARGE SCALE GENOMIC DNA]</scope>
    <source>
        <strain evidence="3 4">DSM 22274</strain>
    </source>
</reference>
<dbReference type="InterPro" id="IPR019080">
    <property type="entry name" value="YqaJ_viral_recombinase"/>
</dbReference>
<evidence type="ECO:0000313" key="3">
    <source>
        <dbReference type="EMBL" id="SEE83611.1"/>
    </source>
</evidence>
<sequence>MMIKTGARAVAPKVDTPPAVVSSKPAPAAPDPFDSPSYKDMPAYVPPKLSLPADKLTVYKELEQGTPEWFEARCGVLTASVVHQLLTAGLKVADNLTSKSLTMALAAERITNYVEPMATTRDMERGNLDEPYAREVYSERYAPVTEVGFMVREINGYRLGYSPDGLVAEDGLIEIKSRKQKIQLATFLDDEVPGANMAQIQTGLLVSGRDWLDYFSYTGGMPPFVHRVYPDQKWFAAIIAALVQFETNAEDMLDKYLKATEGNPPTERIDHWEEMEIF</sequence>
<evidence type="ECO:0000256" key="1">
    <source>
        <dbReference type="SAM" id="MobiDB-lite"/>
    </source>
</evidence>
<name>A0A1H5M4P5_9MICC</name>
<protein>
    <submittedName>
        <fullName evidence="3">YqaJ-like recombinase domain-containing protein</fullName>
    </submittedName>
</protein>
<dbReference type="CDD" id="cd22343">
    <property type="entry name" value="PDDEXK_lambda_exonuclease-like"/>
    <property type="match status" value="1"/>
</dbReference>
<organism evidence="3 4">
    <name type="scientific">Arthrobacter alpinus</name>
    <dbReference type="NCBI Taxonomy" id="656366"/>
    <lineage>
        <taxon>Bacteria</taxon>
        <taxon>Bacillati</taxon>
        <taxon>Actinomycetota</taxon>
        <taxon>Actinomycetes</taxon>
        <taxon>Micrococcales</taxon>
        <taxon>Micrococcaceae</taxon>
        <taxon>Arthrobacter</taxon>
    </lineage>
</organism>